<gene>
    <name evidence="2" type="ORF">ACFO8M_00455</name>
</gene>
<protein>
    <submittedName>
        <fullName evidence="2">Histone-like nucleoid-structuring protein Lsr2</fullName>
    </submittedName>
</protein>
<proteinExistence type="predicted"/>
<feature type="domain" description="Lsr2 dimerization" evidence="1">
    <location>
        <begin position="1"/>
        <end position="37"/>
    </location>
</feature>
<accession>A0ABV7PQX8</accession>
<evidence type="ECO:0000313" key="2">
    <source>
        <dbReference type="EMBL" id="MFC3490960.1"/>
    </source>
</evidence>
<dbReference type="Gene3D" id="3.30.60.230">
    <property type="entry name" value="Lsr2, dimerization domain"/>
    <property type="match status" value="1"/>
</dbReference>
<comment type="caution">
    <text evidence="2">The sequence shown here is derived from an EMBL/GenBank/DDBJ whole genome shotgun (WGS) entry which is preliminary data.</text>
</comment>
<evidence type="ECO:0000313" key="3">
    <source>
        <dbReference type="Proteomes" id="UP001595712"/>
    </source>
</evidence>
<keyword evidence="3" id="KW-1185">Reference proteome</keyword>
<name>A0ABV7PQX8_9ACTN</name>
<organism evidence="2 3">
    <name type="scientific">Glycomyces rhizosphaerae</name>
    <dbReference type="NCBI Taxonomy" id="2054422"/>
    <lineage>
        <taxon>Bacteria</taxon>
        <taxon>Bacillati</taxon>
        <taxon>Actinomycetota</taxon>
        <taxon>Actinomycetes</taxon>
        <taxon>Glycomycetales</taxon>
        <taxon>Glycomycetaceae</taxon>
        <taxon>Glycomyces</taxon>
    </lineage>
</organism>
<dbReference type="InterPro" id="IPR042261">
    <property type="entry name" value="Lsr2-like_dimerization"/>
</dbReference>
<reference evidence="3" key="1">
    <citation type="journal article" date="2019" name="Int. J. Syst. Evol. Microbiol.">
        <title>The Global Catalogue of Microorganisms (GCM) 10K type strain sequencing project: providing services to taxonomists for standard genome sequencing and annotation.</title>
        <authorList>
            <consortium name="The Broad Institute Genomics Platform"/>
            <consortium name="The Broad Institute Genome Sequencing Center for Infectious Disease"/>
            <person name="Wu L."/>
            <person name="Ma J."/>
        </authorList>
    </citation>
    <scope>NUCLEOTIDE SEQUENCE [LARGE SCALE GENOMIC DNA]</scope>
    <source>
        <strain evidence="3">CGMCC 4.7396</strain>
    </source>
</reference>
<dbReference type="Pfam" id="PF11774">
    <property type="entry name" value="Lsr2"/>
    <property type="match status" value="1"/>
</dbReference>
<dbReference type="Proteomes" id="UP001595712">
    <property type="component" value="Unassembled WGS sequence"/>
</dbReference>
<dbReference type="RefSeq" id="WP_387968993.1">
    <property type="nucleotide sequence ID" value="NZ_JBHRWO010000002.1"/>
</dbReference>
<sequence length="49" mass="5346">MAKKIEVLLIDDIDGTPAESTVRFGLDGFLYQIELVSCATTKEVVDVDS</sequence>
<evidence type="ECO:0000259" key="1">
    <source>
        <dbReference type="Pfam" id="PF11774"/>
    </source>
</evidence>
<dbReference type="InterPro" id="IPR024412">
    <property type="entry name" value="Lsr2_dim_dom"/>
</dbReference>
<dbReference type="EMBL" id="JBHRWO010000002">
    <property type="protein sequence ID" value="MFC3490960.1"/>
    <property type="molecule type" value="Genomic_DNA"/>
</dbReference>